<name>A0ABM9ZVA0_9BACT</name>
<protein>
    <submittedName>
        <fullName evidence="2">Amidohydrolase</fullName>
    </submittedName>
</protein>
<gene>
    <name evidence="2" type="ORF">HMPREF7215_1141</name>
</gene>
<organism evidence="2 3">
    <name type="scientific">Pyramidobacter piscolens W5455</name>
    <dbReference type="NCBI Taxonomy" id="352165"/>
    <lineage>
        <taxon>Bacteria</taxon>
        <taxon>Thermotogati</taxon>
        <taxon>Synergistota</taxon>
        <taxon>Synergistia</taxon>
        <taxon>Synergistales</taxon>
        <taxon>Dethiosulfovibrionaceae</taxon>
        <taxon>Pyramidobacter</taxon>
    </lineage>
</organism>
<dbReference type="InterPro" id="IPR036264">
    <property type="entry name" value="Bact_exopeptidase_dim_dom"/>
</dbReference>
<evidence type="ECO:0000259" key="1">
    <source>
        <dbReference type="Pfam" id="PF07687"/>
    </source>
</evidence>
<dbReference type="EMBL" id="ADFP01000061">
    <property type="protein sequence ID" value="EFB90824.1"/>
    <property type="molecule type" value="Genomic_DNA"/>
</dbReference>
<dbReference type="InterPro" id="IPR017145">
    <property type="entry name" value="Aminobenzoyl-glu_utiliz_pB"/>
</dbReference>
<proteinExistence type="predicted"/>
<reference evidence="2 3" key="1">
    <citation type="submission" date="2009-12" db="EMBL/GenBank/DDBJ databases">
        <authorList>
            <person name="Shrivastava S."/>
            <person name="Madupu R."/>
            <person name="Durkin A.S."/>
            <person name="Torralba M."/>
            <person name="Methe B."/>
            <person name="Sutton G.G."/>
            <person name="Strausberg R.L."/>
            <person name="Nelson K.E."/>
        </authorList>
    </citation>
    <scope>NUCLEOTIDE SEQUENCE [LARGE SCALE GENOMIC DNA]</scope>
    <source>
        <strain evidence="2 3">W5455</strain>
    </source>
</reference>
<dbReference type="Proteomes" id="UP000006462">
    <property type="component" value="Unassembled WGS sequence"/>
</dbReference>
<comment type="caution">
    <text evidence="2">The sequence shown here is derived from an EMBL/GenBank/DDBJ whole genome shotgun (WGS) entry which is preliminary data.</text>
</comment>
<keyword evidence="3" id="KW-1185">Reference proteome</keyword>
<dbReference type="InterPro" id="IPR017439">
    <property type="entry name" value="Amidohydrolase"/>
</dbReference>
<dbReference type="PANTHER" id="PTHR30575">
    <property type="entry name" value="PEPTIDASE M20"/>
    <property type="match status" value="1"/>
</dbReference>
<dbReference type="RefSeq" id="WP_009164709.1">
    <property type="nucleotide sequence ID" value="NZ_ADFP01000061.1"/>
</dbReference>
<dbReference type="Pfam" id="PF07687">
    <property type="entry name" value="M20_dimer"/>
    <property type="match status" value="1"/>
</dbReference>
<dbReference type="Gene3D" id="3.40.630.10">
    <property type="entry name" value="Zn peptidases"/>
    <property type="match status" value="1"/>
</dbReference>
<evidence type="ECO:0000313" key="3">
    <source>
        <dbReference type="Proteomes" id="UP000006462"/>
    </source>
</evidence>
<dbReference type="SUPFAM" id="SSF55031">
    <property type="entry name" value="Bacterial exopeptidase dimerisation domain"/>
    <property type="match status" value="1"/>
</dbReference>
<feature type="domain" description="Peptidase M20 dimerisation" evidence="1">
    <location>
        <begin position="180"/>
        <end position="275"/>
    </location>
</feature>
<dbReference type="PANTHER" id="PTHR30575:SF0">
    <property type="entry name" value="XAA-ARG DIPEPTIDASE"/>
    <property type="match status" value="1"/>
</dbReference>
<dbReference type="InterPro" id="IPR002933">
    <property type="entry name" value="Peptidase_M20"/>
</dbReference>
<dbReference type="SUPFAM" id="SSF53187">
    <property type="entry name" value="Zn-dependent exopeptidases"/>
    <property type="match status" value="1"/>
</dbReference>
<evidence type="ECO:0000313" key="2">
    <source>
        <dbReference type="EMBL" id="EFB90824.1"/>
    </source>
</evidence>
<dbReference type="InterPro" id="IPR011650">
    <property type="entry name" value="Peptidase_M20_dimer"/>
</dbReference>
<dbReference type="InterPro" id="IPR052030">
    <property type="entry name" value="Peptidase_M20/M20A_hydrolases"/>
</dbReference>
<dbReference type="Gene3D" id="3.30.70.360">
    <property type="match status" value="1"/>
</dbReference>
<dbReference type="PIRSF" id="PIRSF037227">
    <property type="entry name" value="Aminobenzoyl-glu_utiliz_pB"/>
    <property type="match status" value="1"/>
</dbReference>
<dbReference type="NCBIfam" id="TIGR01891">
    <property type="entry name" value="amidohydrolases"/>
    <property type="match status" value="1"/>
</dbReference>
<accession>A0ABM9ZVA0</accession>
<sequence>MTQKACCAAIDAHARELIELSKKIWERPEMGWTEKNASAWTADYLKKQGFAVERGAYGMPTAIRAVWGKGAPVVGFCGEYDCLPGLSQKVCPDFEPVVPSGLGHGCGHNLLGVGCVAACLGLKAELEAGGASGTVIFYGCPAEEQMTGKGFMARKGAFGECDFTVAWHPKNNSHNTYGNHTGAEGAFFRFRGRTAHAAGGPEQGRSALDAVQLMNTGVEYLREHVTDDVRIHYIIVDGGLAPNIVPETAGSKYFVRALSRAAVTDAFKRVENCARGAAIMTDTSYAVERIGGIYPTLQNRALMDAMQQAREEIPRNVYTQEELDFAERINSHVSGYRKGVTVPIDDATVPVGHENTFGSTDYGDVQHIVPGVQIVEATAASLAPGHSWMMTACSGSSIGMKGMLRAGKIMAAGAYKVMISPERLQAVKDEFARATGGAKYECPVTDEIPWPYKE</sequence>
<dbReference type="Pfam" id="PF01546">
    <property type="entry name" value="Peptidase_M20"/>
    <property type="match status" value="1"/>
</dbReference>